<protein>
    <submittedName>
        <fullName evidence="2">Uncharacterized protein</fullName>
    </submittedName>
</protein>
<organism evidence="2 3">
    <name type="scientific">Saguinus oedipus</name>
    <name type="common">Cotton-top tamarin</name>
    <name type="synonym">Oedipomidas oedipus</name>
    <dbReference type="NCBI Taxonomy" id="9490"/>
    <lineage>
        <taxon>Eukaryota</taxon>
        <taxon>Metazoa</taxon>
        <taxon>Chordata</taxon>
        <taxon>Craniata</taxon>
        <taxon>Vertebrata</taxon>
        <taxon>Euteleostomi</taxon>
        <taxon>Mammalia</taxon>
        <taxon>Eutheria</taxon>
        <taxon>Euarchontoglires</taxon>
        <taxon>Primates</taxon>
        <taxon>Haplorrhini</taxon>
        <taxon>Platyrrhini</taxon>
        <taxon>Cebidae</taxon>
        <taxon>Callitrichinae</taxon>
        <taxon>Saguinus</taxon>
    </lineage>
</organism>
<feature type="region of interest" description="Disordered" evidence="1">
    <location>
        <begin position="1"/>
        <end position="32"/>
    </location>
</feature>
<sequence length="90" mass="9807">MAWPTREQGKGRAANRKRLSPRIGRKRRDPVPDVATATAVAATAAAICHLRSGTSSQSPLPRLSPRRSLLPVLPPLCSVSVATFIPQWIW</sequence>
<gene>
    <name evidence="2" type="ORF">P7K49_028279</name>
</gene>
<keyword evidence="3" id="KW-1185">Reference proteome</keyword>
<evidence type="ECO:0000313" key="3">
    <source>
        <dbReference type="Proteomes" id="UP001266305"/>
    </source>
</evidence>
<name>A0ABQ9UBW7_SAGOE</name>
<reference evidence="2 3" key="1">
    <citation type="submission" date="2023-05" db="EMBL/GenBank/DDBJ databases">
        <title>B98-5 Cell Line De Novo Hybrid Assembly: An Optical Mapping Approach.</title>
        <authorList>
            <person name="Kananen K."/>
            <person name="Auerbach J.A."/>
            <person name="Kautto E."/>
            <person name="Blachly J.S."/>
        </authorList>
    </citation>
    <scope>NUCLEOTIDE SEQUENCE [LARGE SCALE GENOMIC DNA]</scope>
    <source>
        <strain evidence="2">B95-8</strain>
        <tissue evidence="2">Cell line</tissue>
    </source>
</reference>
<proteinExistence type="predicted"/>
<feature type="compositionally biased region" description="Basic residues" evidence="1">
    <location>
        <begin position="13"/>
        <end position="28"/>
    </location>
</feature>
<comment type="caution">
    <text evidence="2">The sequence shown here is derived from an EMBL/GenBank/DDBJ whole genome shotgun (WGS) entry which is preliminary data.</text>
</comment>
<evidence type="ECO:0000256" key="1">
    <source>
        <dbReference type="SAM" id="MobiDB-lite"/>
    </source>
</evidence>
<accession>A0ABQ9UBW7</accession>
<evidence type="ECO:0000313" key="2">
    <source>
        <dbReference type="EMBL" id="KAK2094541.1"/>
    </source>
</evidence>
<dbReference type="Proteomes" id="UP001266305">
    <property type="component" value="Unassembled WGS sequence"/>
</dbReference>
<dbReference type="EMBL" id="JASSZA010000014">
    <property type="protein sequence ID" value="KAK2094541.1"/>
    <property type="molecule type" value="Genomic_DNA"/>
</dbReference>